<reference evidence="2" key="1">
    <citation type="submission" date="2025-08" db="UniProtKB">
        <authorList>
            <consortium name="Ensembl"/>
        </authorList>
    </citation>
    <scope>IDENTIFICATION</scope>
</reference>
<sequence length="105" mass="11725">MTGIQENPHQGKDTVQGSEAQIPGRRVEVVCHTWVKGCGWGVEEEATQVRRCHITKGLVCQTKEIELDHEARQTLWRVLKQGVMWMNKPVMGWGYQGGLPGGGQT</sequence>
<dbReference type="Proteomes" id="UP000233120">
    <property type="component" value="Unassembled WGS sequence"/>
</dbReference>
<dbReference type="GeneTree" id="ENSGT00910000147835"/>
<keyword evidence="3" id="KW-1185">Reference proteome</keyword>
<reference evidence="2" key="2">
    <citation type="submission" date="2025-09" db="UniProtKB">
        <authorList>
            <consortium name="Ensembl"/>
        </authorList>
    </citation>
    <scope>IDENTIFICATION</scope>
</reference>
<feature type="region of interest" description="Disordered" evidence="1">
    <location>
        <begin position="1"/>
        <end position="21"/>
    </location>
</feature>
<organism evidence="2 3">
    <name type="scientific">Macaca nemestrina</name>
    <name type="common">Pig-tailed macaque</name>
    <dbReference type="NCBI Taxonomy" id="9545"/>
    <lineage>
        <taxon>Eukaryota</taxon>
        <taxon>Metazoa</taxon>
        <taxon>Chordata</taxon>
        <taxon>Craniata</taxon>
        <taxon>Vertebrata</taxon>
        <taxon>Euteleostomi</taxon>
        <taxon>Mammalia</taxon>
        <taxon>Eutheria</taxon>
        <taxon>Euarchontoglires</taxon>
        <taxon>Primates</taxon>
        <taxon>Haplorrhini</taxon>
        <taxon>Catarrhini</taxon>
        <taxon>Cercopithecidae</taxon>
        <taxon>Cercopithecinae</taxon>
        <taxon>Macaca</taxon>
    </lineage>
</organism>
<name>A0A2K6EB58_MACNE</name>
<evidence type="ECO:0000313" key="2">
    <source>
        <dbReference type="Ensembl" id="ENSMNEP00000045398.1"/>
    </source>
</evidence>
<evidence type="ECO:0000256" key="1">
    <source>
        <dbReference type="SAM" id="MobiDB-lite"/>
    </source>
</evidence>
<proteinExistence type="predicted"/>
<dbReference type="AlphaFoldDB" id="A0A2K6EB58"/>
<dbReference type="Ensembl" id="ENSMNET00000069909.1">
    <property type="protein sequence ID" value="ENSMNEP00000045398.1"/>
    <property type="gene ID" value="ENSMNEG00000045222.1"/>
</dbReference>
<evidence type="ECO:0000313" key="3">
    <source>
        <dbReference type="Proteomes" id="UP000233120"/>
    </source>
</evidence>
<dbReference type="OMA" id="RRCHITK"/>
<feature type="compositionally biased region" description="Polar residues" evidence="1">
    <location>
        <begin position="1"/>
        <end position="19"/>
    </location>
</feature>
<protein>
    <submittedName>
        <fullName evidence="2">Uncharacterized protein</fullName>
    </submittedName>
</protein>
<accession>A0A2K6EB58</accession>